<evidence type="ECO:0000259" key="3">
    <source>
        <dbReference type="PROSITE" id="PS51651"/>
    </source>
</evidence>
<dbReference type="PANTHER" id="PTHR23317:SF26">
    <property type="entry name" value="ZIZIMIN, ISOFORM K"/>
    <property type="match status" value="1"/>
</dbReference>
<gene>
    <name evidence="4" type="primary">Dock9</name>
    <name evidence="4" type="ORF">g.107951</name>
</gene>
<evidence type="ECO:0000313" key="4">
    <source>
        <dbReference type="EMBL" id="MBY74358.1"/>
    </source>
</evidence>
<evidence type="ECO:0000256" key="2">
    <source>
        <dbReference type="PROSITE-ProRule" id="PRU00984"/>
    </source>
</evidence>
<protein>
    <submittedName>
        <fullName evidence="4">Dedicator of cytokinesis protein 9</fullName>
    </submittedName>
</protein>
<dbReference type="GO" id="GO:0007264">
    <property type="term" value="P:small GTPase-mediated signal transduction"/>
    <property type="evidence" value="ECO:0007669"/>
    <property type="project" value="InterPro"/>
</dbReference>
<dbReference type="Pfam" id="PF20422">
    <property type="entry name" value="DHR-2_Lobe_B"/>
    <property type="match status" value="1"/>
</dbReference>
<name>A0A2S2Q9D9_9HEMI</name>
<dbReference type="EMBL" id="GGMS01005155">
    <property type="protein sequence ID" value="MBY74358.1"/>
    <property type="molecule type" value="Transcribed_RNA"/>
</dbReference>
<dbReference type="InterPro" id="IPR046770">
    <property type="entry name" value="DOCKER_Lobe_B"/>
</dbReference>
<dbReference type="Pfam" id="PF20421">
    <property type="entry name" value="DHR-2_Lobe_C"/>
    <property type="match status" value="1"/>
</dbReference>
<dbReference type="InterPro" id="IPR046769">
    <property type="entry name" value="DOCKER_Lobe_A"/>
</dbReference>
<dbReference type="InterPro" id="IPR043161">
    <property type="entry name" value="DOCK_C_lobe_A"/>
</dbReference>
<dbReference type="InterPro" id="IPR027357">
    <property type="entry name" value="DOCKER_dom"/>
</dbReference>
<evidence type="ECO:0000256" key="1">
    <source>
        <dbReference type="ARBA" id="ARBA00022658"/>
    </source>
</evidence>
<feature type="domain" description="DOCKER" evidence="3">
    <location>
        <begin position="146"/>
        <end position="587"/>
    </location>
</feature>
<dbReference type="Gene3D" id="1.25.40.410">
    <property type="match status" value="1"/>
</dbReference>
<keyword evidence="1" id="KW-0344">Guanine-nucleotide releasing factor</keyword>
<comment type="similarity">
    <text evidence="2">Belongs to the DOCK family.</text>
</comment>
<dbReference type="Pfam" id="PF06920">
    <property type="entry name" value="DHR-2_Lobe_A"/>
    <property type="match status" value="1"/>
</dbReference>
<dbReference type="GO" id="GO:0005085">
    <property type="term" value="F:guanyl-nucleotide exchange factor activity"/>
    <property type="evidence" value="ECO:0007669"/>
    <property type="project" value="UniProtKB-KW"/>
</dbReference>
<dbReference type="Gene3D" id="1.20.58.740">
    <property type="match status" value="1"/>
</dbReference>
<dbReference type="InterPro" id="IPR026791">
    <property type="entry name" value="DOCK"/>
</dbReference>
<dbReference type="AlphaFoldDB" id="A0A2S2Q9D9"/>
<dbReference type="InterPro" id="IPR043162">
    <property type="entry name" value="DOCK_C_lobe_C"/>
</dbReference>
<dbReference type="InterPro" id="IPR046773">
    <property type="entry name" value="DOCKER_Lobe_C"/>
</dbReference>
<dbReference type="PANTHER" id="PTHR23317">
    <property type="entry name" value="DEDICATOR OF CYTOKINESIS DOCK"/>
    <property type="match status" value="1"/>
</dbReference>
<organism evidence="4">
    <name type="scientific">Sipha flava</name>
    <name type="common">yellow sugarcane aphid</name>
    <dbReference type="NCBI Taxonomy" id="143950"/>
    <lineage>
        <taxon>Eukaryota</taxon>
        <taxon>Metazoa</taxon>
        <taxon>Ecdysozoa</taxon>
        <taxon>Arthropoda</taxon>
        <taxon>Hexapoda</taxon>
        <taxon>Insecta</taxon>
        <taxon>Pterygota</taxon>
        <taxon>Neoptera</taxon>
        <taxon>Paraneoptera</taxon>
        <taxon>Hemiptera</taxon>
        <taxon>Sternorrhyncha</taxon>
        <taxon>Aphidomorpha</taxon>
        <taxon>Aphidoidea</taxon>
        <taxon>Aphididae</taxon>
        <taxon>Sipha</taxon>
    </lineage>
</organism>
<proteinExistence type="inferred from homology"/>
<dbReference type="OrthoDB" id="47328at2759"/>
<sequence length="619" mass="70033">MFYKTTVYLGTAHLVGKLCSQLLNGCNSRSSKVRQESCAALYLLMRSNFELSCSNITRVHLQTVIAVSQLLGDLTSEGLNNSRFQESLSLINSYANSDKVMKNTGFPVQVKDLTRRVRTVLMATARMKDLNHDPEMLADLQHSLANSYASTPELRLTWLQTMARNHDDNGDFSEAACCRLHIAALVAQYRKLKGTQEWGAEVFQKISSNIARDEIGLQLDSGGSVAANDTLYGEQALLDRLESCAVSLRRAELYECFGELYKLVIPIYEQRKDYHALADCYRTVSLAYDTAVTARQSGRRMLGRYYRVTLFGQSYFGDQHGVEFVYKEPKLTPLSDISERLLCQYGDKFGRDNVRIIMDSNTVLISELDVKFAYIQITHVVPYHGEMYMEIDNDSVSEFERNHDIDSFVFETPFTRGGVGGGSGQSQSGPREQWKRQTIIKTEYKFPYVKKRLRVCSRREIEQCPIQVAIDEMCQRVRELRQAISAQPTDVKKLQLRLQGSVCVQVNAGPLAYAKAFLEPQAVLELSPDKVQDLKDTFREFISTCFDALKLNRMVVSADQIEYQDALQENFLKMCRELSECVESDSLWRDLLQACSSPSNDSRTLFTAISGASHDSSNA</sequence>
<dbReference type="PROSITE" id="PS51651">
    <property type="entry name" value="DOCKER"/>
    <property type="match status" value="1"/>
</dbReference>
<accession>A0A2S2Q9D9</accession>
<reference evidence="4" key="1">
    <citation type="submission" date="2018-04" db="EMBL/GenBank/DDBJ databases">
        <title>Transcriptome assembly of Sipha flava.</title>
        <authorList>
            <person name="Scully E.D."/>
            <person name="Geib S.M."/>
            <person name="Palmer N.A."/>
            <person name="Koch K."/>
            <person name="Bradshaw J."/>
            <person name="Heng-Moss T."/>
            <person name="Sarath G."/>
        </authorList>
    </citation>
    <scope>NUCLEOTIDE SEQUENCE</scope>
</reference>